<gene>
    <name evidence="4" type="primary">rpmI</name>
    <name evidence="7" type="ORF">CVU82_00250</name>
</gene>
<evidence type="ECO:0000256" key="2">
    <source>
        <dbReference type="ARBA" id="ARBA00022980"/>
    </source>
</evidence>
<dbReference type="AlphaFoldDB" id="A0A2N2EA77"/>
<dbReference type="GO" id="GO:0005840">
    <property type="term" value="C:ribosome"/>
    <property type="evidence" value="ECO:0007669"/>
    <property type="project" value="UniProtKB-KW"/>
</dbReference>
<dbReference type="Gene3D" id="4.10.410.60">
    <property type="match status" value="1"/>
</dbReference>
<dbReference type="EMBL" id="PHAI01000001">
    <property type="protein sequence ID" value="PKM91630.1"/>
    <property type="molecule type" value="Genomic_DNA"/>
</dbReference>
<feature type="compositionally biased region" description="Basic residues" evidence="6">
    <location>
        <begin position="1"/>
        <end position="28"/>
    </location>
</feature>
<evidence type="ECO:0000256" key="6">
    <source>
        <dbReference type="SAM" id="MobiDB-lite"/>
    </source>
</evidence>
<accession>A0A2N2EA77</accession>
<feature type="compositionally biased region" description="Polar residues" evidence="6">
    <location>
        <begin position="30"/>
        <end position="41"/>
    </location>
</feature>
<dbReference type="GO" id="GO:0006412">
    <property type="term" value="P:translation"/>
    <property type="evidence" value="ECO:0007669"/>
    <property type="project" value="UniProtKB-UniRule"/>
</dbReference>
<reference evidence="7 8" key="1">
    <citation type="journal article" date="2017" name="ISME J.">
        <title>Potential for microbial H2 and metal transformations associated with novel bacteria and archaea in deep terrestrial subsurface sediments.</title>
        <authorList>
            <person name="Hernsdorf A.W."/>
            <person name="Amano Y."/>
            <person name="Miyakawa K."/>
            <person name="Ise K."/>
            <person name="Suzuki Y."/>
            <person name="Anantharaman K."/>
            <person name="Probst A."/>
            <person name="Burstein D."/>
            <person name="Thomas B.C."/>
            <person name="Banfield J.F."/>
        </authorList>
    </citation>
    <scope>NUCLEOTIDE SEQUENCE [LARGE SCALE GENOMIC DNA]</scope>
    <source>
        <strain evidence="7">HGW-Falkowbacteria-1</strain>
    </source>
</reference>
<name>A0A2N2EA77_9BACT</name>
<feature type="region of interest" description="Disordered" evidence="6">
    <location>
        <begin position="1"/>
        <end position="65"/>
    </location>
</feature>
<evidence type="ECO:0000256" key="4">
    <source>
        <dbReference type="HAMAP-Rule" id="MF_00514"/>
    </source>
</evidence>
<evidence type="ECO:0000313" key="7">
    <source>
        <dbReference type="EMBL" id="PKM91630.1"/>
    </source>
</evidence>
<keyword evidence="2 4" id="KW-0689">Ribosomal protein</keyword>
<sequence length="65" mass="7472">MPKVKTHKATVKRFSKTATKKIKHRKGGQNHFNSGESGNTTRSKRRDMTITKTLEKTVNRLTPYN</sequence>
<dbReference type="InterPro" id="IPR001706">
    <property type="entry name" value="Ribosomal_bL35"/>
</dbReference>
<evidence type="ECO:0000256" key="3">
    <source>
        <dbReference type="ARBA" id="ARBA00023274"/>
    </source>
</evidence>
<dbReference type="GO" id="GO:0003735">
    <property type="term" value="F:structural constituent of ribosome"/>
    <property type="evidence" value="ECO:0007669"/>
    <property type="project" value="InterPro"/>
</dbReference>
<dbReference type="InterPro" id="IPR021137">
    <property type="entry name" value="Ribosomal_bL35-like"/>
</dbReference>
<dbReference type="PRINTS" id="PR00064">
    <property type="entry name" value="RIBOSOMALL35"/>
</dbReference>
<feature type="compositionally biased region" description="Basic and acidic residues" evidence="6">
    <location>
        <begin position="46"/>
        <end position="58"/>
    </location>
</feature>
<protein>
    <recommendedName>
        <fullName evidence="4">Large ribosomal subunit protein bL35</fullName>
    </recommendedName>
</protein>
<dbReference type="HAMAP" id="MF_00514">
    <property type="entry name" value="Ribosomal_bL35"/>
    <property type="match status" value="1"/>
</dbReference>
<proteinExistence type="inferred from homology"/>
<dbReference type="InterPro" id="IPR037229">
    <property type="entry name" value="Ribosomal_bL35_sf"/>
</dbReference>
<dbReference type="GO" id="GO:1990904">
    <property type="term" value="C:ribonucleoprotein complex"/>
    <property type="evidence" value="ECO:0007669"/>
    <property type="project" value="UniProtKB-KW"/>
</dbReference>
<comment type="similarity">
    <text evidence="1 4 5">Belongs to the bacterial ribosomal protein bL35 family.</text>
</comment>
<dbReference type="Proteomes" id="UP000233517">
    <property type="component" value="Unassembled WGS sequence"/>
</dbReference>
<keyword evidence="3 4" id="KW-0687">Ribonucleoprotein</keyword>
<evidence type="ECO:0000313" key="8">
    <source>
        <dbReference type="Proteomes" id="UP000233517"/>
    </source>
</evidence>
<evidence type="ECO:0000256" key="5">
    <source>
        <dbReference type="RuleBase" id="RU000568"/>
    </source>
</evidence>
<comment type="caution">
    <text evidence="7">The sequence shown here is derived from an EMBL/GenBank/DDBJ whole genome shotgun (WGS) entry which is preliminary data.</text>
</comment>
<evidence type="ECO:0000256" key="1">
    <source>
        <dbReference type="ARBA" id="ARBA00006598"/>
    </source>
</evidence>
<dbReference type="SUPFAM" id="SSF143034">
    <property type="entry name" value="L35p-like"/>
    <property type="match status" value="1"/>
</dbReference>
<organism evidence="7 8">
    <name type="scientific">Candidatus Falkowbacteria bacterium HGW-Falkowbacteria-1</name>
    <dbReference type="NCBI Taxonomy" id="2013768"/>
    <lineage>
        <taxon>Bacteria</taxon>
        <taxon>Candidatus Falkowiibacteriota</taxon>
    </lineage>
</organism>
<dbReference type="Pfam" id="PF01632">
    <property type="entry name" value="Ribosomal_L35p"/>
    <property type="match status" value="1"/>
</dbReference>